<dbReference type="AlphaFoldDB" id="A0A1F7RQJ8"/>
<dbReference type="InterPro" id="IPR051450">
    <property type="entry name" value="Gfo/Idh/MocA_Oxidoreductases"/>
</dbReference>
<dbReference type="EMBL" id="MGDD01000253">
    <property type="protein sequence ID" value="OGL43829.1"/>
    <property type="molecule type" value="Genomic_DNA"/>
</dbReference>
<feature type="domain" description="GFO/IDH/MocA-like oxidoreductase" evidence="2">
    <location>
        <begin position="130"/>
        <end position="238"/>
    </location>
</feature>
<dbReference type="SUPFAM" id="SSF55347">
    <property type="entry name" value="Glyceraldehyde-3-phosphate dehydrogenase-like, C-terminal domain"/>
    <property type="match status" value="1"/>
</dbReference>
<dbReference type="InterPro" id="IPR036291">
    <property type="entry name" value="NAD(P)-bd_dom_sf"/>
</dbReference>
<dbReference type="Gene3D" id="3.30.360.10">
    <property type="entry name" value="Dihydrodipicolinate Reductase, domain 2"/>
    <property type="match status" value="1"/>
</dbReference>
<dbReference type="InterPro" id="IPR000683">
    <property type="entry name" value="Gfo/Idh/MocA-like_OxRdtase_N"/>
</dbReference>
<sequence>MFKIGILGCGYWGKNYIRIFSRFKESKVVSICDKNGEIVSEISREYPAIPVFQNYHDMLNSVQMNAIVIATPPSMHFQHASQALESGLDVLLEKPMTLNHIDGENLVSLAEKNQKILMVGYTFIYNDAIHAMKSYLDSQEIGDIYYLHARRTHLGLIRPDVNTMWDLAPHDISIFVYLLNKYPERVNAVGKEYLLKNRIDVAFINLYFPGNILGNIHVSWLDSAKVREVAVVGSKMRLVFDDLNNLEKLKIYKKGVSVDRRVDDFGEFQFLLRDGDIISPKLNLNEPLKNQCSHFLECLRTRNKPITDGRLGVEITRICEAIDLSIQQHGHPVELVH</sequence>
<dbReference type="Pfam" id="PF01408">
    <property type="entry name" value="GFO_IDH_MocA"/>
    <property type="match status" value="1"/>
</dbReference>
<dbReference type="InterPro" id="IPR055170">
    <property type="entry name" value="GFO_IDH_MocA-like_dom"/>
</dbReference>
<evidence type="ECO:0000313" key="3">
    <source>
        <dbReference type="EMBL" id="OGL43829.1"/>
    </source>
</evidence>
<dbReference type="GO" id="GO:0000166">
    <property type="term" value="F:nucleotide binding"/>
    <property type="evidence" value="ECO:0007669"/>
    <property type="project" value="InterPro"/>
</dbReference>
<evidence type="ECO:0000259" key="1">
    <source>
        <dbReference type="Pfam" id="PF01408"/>
    </source>
</evidence>
<evidence type="ECO:0000259" key="2">
    <source>
        <dbReference type="Pfam" id="PF22725"/>
    </source>
</evidence>
<name>A0A1F7RQJ8_9BACT</name>
<protein>
    <submittedName>
        <fullName evidence="3">Uncharacterized protein</fullName>
    </submittedName>
</protein>
<accession>A0A1F7RQJ8</accession>
<dbReference type="SUPFAM" id="SSF51735">
    <property type="entry name" value="NAD(P)-binding Rossmann-fold domains"/>
    <property type="match status" value="1"/>
</dbReference>
<evidence type="ECO:0000313" key="4">
    <source>
        <dbReference type="Proteomes" id="UP000179266"/>
    </source>
</evidence>
<comment type="caution">
    <text evidence="3">The sequence shown here is derived from an EMBL/GenBank/DDBJ whole genome shotgun (WGS) entry which is preliminary data.</text>
</comment>
<dbReference type="Pfam" id="PF22725">
    <property type="entry name" value="GFO_IDH_MocA_C3"/>
    <property type="match status" value="1"/>
</dbReference>
<dbReference type="Gene3D" id="3.40.50.720">
    <property type="entry name" value="NAD(P)-binding Rossmann-like Domain"/>
    <property type="match status" value="1"/>
</dbReference>
<dbReference type="Proteomes" id="UP000179266">
    <property type="component" value="Unassembled WGS sequence"/>
</dbReference>
<feature type="domain" description="Gfo/Idh/MocA-like oxidoreductase N-terminal" evidence="1">
    <location>
        <begin position="2"/>
        <end position="121"/>
    </location>
</feature>
<dbReference type="PANTHER" id="PTHR43377:SF6">
    <property type="entry name" value="GFO_IDH_MOCA-LIKE OXIDOREDUCTASE N-TERMINAL DOMAIN-CONTAINING PROTEIN"/>
    <property type="match status" value="1"/>
</dbReference>
<dbReference type="PANTHER" id="PTHR43377">
    <property type="entry name" value="BILIVERDIN REDUCTASE A"/>
    <property type="match status" value="1"/>
</dbReference>
<organism evidence="3 4">
    <name type="scientific">Candidatus Schekmanbacteria bacterium RBG_13_48_7</name>
    <dbReference type="NCBI Taxonomy" id="1817878"/>
    <lineage>
        <taxon>Bacteria</taxon>
        <taxon>Candidatus Schekmaniibacteriota</taxon>
    </lineage>
</organism>
<gene>
    <name evidence="3" type="ORF">A2161_10885</name>
</gene>
<proteinExistence type="predicted"/>
<reference evidence="3 4" key="1">
    <citation type="journal article" date="2016" name="Nat. Commun.">
        <title>Thousands of microbial genomes shed light on interconnected biogeochemical processes in an aquifer system.</title>
        <authorList>
            <person name="Anantharaman K."/>
            <person name="Brown C.T."/>
            <person name="Hug L.A."/>
            <person name="Sharon I."/>
            <person name="Castelle C.J."/>
            <person name="Probst A.J."/>
            <person name="Thomas B.C."/>
            <person name="Singh A."/>
            <person name="Wilkins M.J."/>
            <person name="Karaoz U."/>
            <person name="Brodie E.L."/>
            <person name="Williams K.H."/>
            <person name="Hubbard S.S."/>
            <person name="Banfield J.F."/>
        </authorList>
    </citation>
    <scope>NUCLEOTIDE SEQUENCE [LARGE SCALE GENOMIC DNA]</scope>
</reference>